<keyword evidence="3" id="KW-1185">Reference proteome</keyword>
<feature type="transmembrane region" description="Helical" evidence="1">
    <location>
        <begin position="99"/>
        <end position="118"/>
    </location>
</feature>
<dbReference type="AlphaFoldDB" id="A0A559K9L0"/>
<feature type="transmembrane region" description="Helical" evidence="1">
    <location>
        <begin position="125"/>
        <end position="144"/>
    </location>
</feature>
<feature type="transmembrane region" description="Helical" evidence="1">
    <location>
        <begin position="34"/>
        <end position="51"/>
    </location>
</feature>
<comment type="caution">
    <text evidence="2">The sequence shown here is derived from an EMBL/GenBank/DDBJ whole genome shotgun (WGS) entry which is preliminary data.</text>
</comment>
<sequence length="184" mass="21983">MNNSYPSYDEVQNERAHLSELSYQHWIHDDFLTWKWWLLLVLSILPWIIWWKFTDKTRRQESLLYGTLITIFAIALDNVGTELLWWGYPDKLFQMIPPLFPADISLVPTSMMMIYQLCSSWRTFLISNTVFAAFLAFVGEPIFIWLDYYELNSWKLVYSFLFYIIAGVLAKWIIQQTADRKVQS</sequence>
<keyword evidence="1" id="KW-1133">Transmembrane helix</keyword>
<feature type="transmembrane region" description="Helical" evidence="1">
    <location>
        <begin position="63"/>
        <end position="87"/>
    </location>
</feature>
<dbReference type="Proteomes" id="UP000317036">
    <property type="component" value="Unassembled WGS sequence"/>
</dbReference>
<evidence type="ECO:0000313" key="3">
    <source>
        <dbReference type="Proteomes" id="UP000317036"/>
    </source>
</evidence>
<dbReference type="InterPro" id="IPR048147">
    <property type="entry name" value="CBO0543-like"/>
</dbReference>
<dbReference type="RefSeq" id="WP_144849120.1">
    <property type="nucleotide sequence ID" value="NZ_VNJI01000020.1"/>
</dbReference>
<feature type="transmembrane region" description="Helical" evidence="1">
    <location>
        <begin position="156"/>
        <end position="174"/>
    </location>
</feature>
<evidence type="ECO:0000313" key="2">
    <source>
        <dbReference type="EMBL" id="TVY08806.1"/>
    </source>
</evidence>
<name>A0A559K9L0_9BACL</name>
<accession>A0A559K9L0</accession>
<evidence type="ECO:0000256" key="1">
    <source>
        <dbReference type="SAM" id="Phobius"/>
    </source>
</evidence>
<dbReference type="NCBIfam" id="NF041644">
    <property type="entry name" value="CBO0543_fam"/>
    <property type="match status" value="1"/>
</dbReference>
<proteinExistence type="predicted"/>
<organism evidence="2 3">
    <name type="scientific">Paenibacillus cremeus</name>
    <dbReference type="NCBI Taxonomy" id="2163881"/>
    <lineage>
        <taxon>Bacteria</taxon>
        <taxon>Bacillati</taxon>
        <taxon>Bacillota</taxon>
        <taxon>Bacilli</taxon>
        <taxon>Bacillales</taxon>
        <taxon>Paenibacillaceae</taxon>
        <taxon>Paenibacillus</taxon>
    </lineage>
</organism>
<dbReference type="EMBL" id="VNJI01000020">
    <property type="protein sequence ID" value="TVY08806.1"/>
    <property type="molecule type" value="Genomic_DNA"/>
</dbReference>
<keyword evidence="1" id="KW-0472">Membrane</keyword>
<dbReference type="OrthoDB" id="1679483at2"/>
<gene>
    <name evidence="2" type="ORF">FPZ49_17300</name>
</gene>
<protein>
    <submittedName>
        <fullName evidence="2">Uncharacterized protein</fullName>
    </submittedName>
</protein>
<reference evidence="2 3" key="1">
    <citation type="submission" date="2019-07" db="EMBL/GenBank/DDBJ databases">
        <authorList>
            <person name="Kim J."/>
        </authorList>
    </citation>
    <scope>NUCLEOTIDE SEQUENCE [LARGE SCALE GENOMIC DNA]</scope>
    <source>
        <strain evidence="2 3">JC52</strain>
    </source>
</reference>
<keyword evidence="1" id="KW-0812">Transmembrane</keyword>